<dbReference type="AlphaFoldDB" id="A0A1F6C1L0"/>
<keyword evidence="1" id="KW-1133">Transmembrane helix</keyword>
<dbReference type="EMBL" id="MFKM01000030">
    <property type="protein sequence ID" value="OGG42943.1"/>
    <property type="molecule type" value="Genomic_DNA"/>
</dbReference>
<feature type="transmembrane region" description="Helical" evidence="1">
    <location>
        <begin position="50"/>
        <end position="72"/>
    </location>
</feature>
<evidence type="ECO:0000313" key="3">
    <source>
        <dbReference type="Proteomes" id="UP000176633"/>
    </source>
</evidence>
<protein>
    <submittedName>
        <fullName evidence="2">Uncharacterized protein</fullName>
    </submittedName>
</protein>
<accession>A0A1F6C1L0</accession>
<name>A0A1F6C1L0_9BACT</name>
<sequence>MADLLSKEKEDNLYQPLVKVIPLLSFEIGSVFLMSFCFRQFIGKADLSAGGLFWFLIGFGLFAVFSFLAALFVNGLQWSGLAAGLSVVAALAVFYDYFSTILVVFGILAFLIFIWGISQLRLESANSLKIRFLRLTKIFLPKIALGTAILLSLFSYFLFSSQSDFPVSFKNFQFLLKPNEKLVGVFIPDFSFQKPFQTALAGFLKKQLIAKVPSFESLSASVKETMAESAAEKGLTDLNKFLGVEINARDSADKVIYDSLAIKFNQLDERAKKWIITGVFVVLFLTIRALFVPINWLLSILLFLIYLFLLALNFASVKMESRGKEVLTI</sequence>
<organism evidence="2 3">
    <name type="scientific">Candidatus Jorgensenbacteria bacterium RIFCSPLOWO2_12_FULL_42_11</name>
    <dbReference type="NCBI Taxonomy" id="1798473"/>
    <lineage>
        <taxon>Bacteria</taxon>
        <taxon>Candidatus Joergenseniibacteriota</taxon>
    </lineage>
</organism>
<feature type="transmembrane region" description="Helical" evidence="1">
    <location>
        <begin position="138"/>
        <end position="159"/>
    </location>
</feature>
<feature type="transmembrane region" description="Helical" evidence="1">
    <location>
        <begin position="274"/>
        <end position="291"/>
    </location>
</feature>
<feature type="transmembrane region" description="Helical" evidence="1">
    <location>
        <begin position="100"/>
        <end position="118"/>
    </location>
</feature>
<feature type="transmembrane region" description="Helical" evidence="1">
    <location>
        <begin position="297"/>
        <end position="315"/>
    </location>
</feature>
<dbReference type="STRING" id="1798473.A3G50_00180"/>
<reference evidence="2 3" key="1">
    <citation type="journal article" date="2016" name="Nat. Commun.">
        <title>Thousands of microbial genomes shed light on interconnected biogeochemical processes in an aquifer system.</title>
        <authorList>
            <person name="Anantharaman K."/>
            <person name="Brown C.T."/>
            <person name="Hug L.A."/>
            <person name="Sharon I."/>
            <person name="Castelle C.J."/>
            <person name="Probst A.J."/>
            <person name="Thomas B.C."/>
            <person name="Singh A."/>
            <person name="Wilkins M.J."/>
            <person name="Karaoz U."/>
            <person name="Brodie E.L."/>
            <person name="Williams K.H."/>
            <person name="Hubbard S.S."/>
            <person name="Banfield J.F."/>
        </authorList>
    </citation>
    <scope>NUCLEOTIDE SEQUENCE [LARGE SCALE GENOMIC DNA]</scope>
</reference>
<keyword evidence="1" id="KW-0812">Transmembrane</keyword>
<evidence type="ECO:0000313" key="2">
    <source>
        <dbReference type="EMBL" id="OGG42943.1"/>
    </source>
</evidence>
<dbReference type="Proteomes" id="UP000176633">
    <property type="component" value="Unassembled WGS sequence"/>
</dbReference>
<evidence type="ECO:0000256" key="1">
    <source>
        <dbReference type="SAM" id="Phobius"/>
    </source>
</evidence>
<gene>
    <name evidence="2" type="ORF">A3G50_00180</name>
</gene>
<feature type="transmembrane region" description="Helical" evidence="1">
    <location>
        <begin position="20"/>
        <end position="38"/>
    </location>
</feature>
<comment type="caution">
    <text evidence="2">The sequence shown here is derived from an EMBL/GenBank/DDBJ whole genome shotgun (WGS) entry which is preliminary data.</text>
</comment>
<keyword evidence="1" id="KW-0472">Membrane</keyword>
<proteinExistence type="predicted"/>
<feature type="transmembrane region" description="Helical" evidence="1">
    <location>
        <begin position="78"/>
        <end position="95"/>
    </location>
</feature>